<dbReference type="Pfam" id="PF13180">
    <property type="entry name" value="PDZ_2"/>
    <property type="match status" value="1"/>
</dbReference>
<keyword evidence="1" id="KW-0645">Protease</keyword>
<proteinExistence type="predicted"/>
<comment type="caution">
    <text evidence="4">The sequence shown here is derived from an EMBL/GenBank/DDBJ whole genome shotgun (WGS) entry which is preliminary data.</text>
</comment>
<evidence type="ECO:0000256" key="1">
    <source>
        <dbReference type="ARBA" id="ARBA00022670"/>
    </source>
</evidence>
<accession>A0ABP6QAE1</accession>
<dbReference type="PRINTS" id="PR00834">
    <property type="entry name" value="PROTEASES2C"/>
</dbReference>
<evidence type="ECO:0000313" key="5">
    <source>
        <dbReference type="Proteomes" id="UP001501237"/>
    </source>
</evidence>
<dbReference type="InterPro" id="IPR001940">
    <property type="entry name" value="Peptidase_S1C"/>
</dbReference>
<evidence type="ECO:0000313" key="4">
    <source>
        <dbReference type="EMBL" id="GAA3215363.1"/>
    </source>
</evidence>
<dbReference type="PROSITE" id="PS50106">
    <property type="entry name" value="PDZ"/>
    <property type="match status" value="1"/>
</dbReference>
<gene>
    <name evidence="4" type="ORF">GCM10010468_36710</name>
</gene>
<protein>
    <submittedName>
        <fullName evidence="4">Trypsin-like peptidase domain-containing protein</fullName>
    </submittedName>
</protein>
<dbReference type="Gene3D" id="2.30.42.10">
    <property type="match status" value="1"/>
</dbReference>
<feature type="domain" description="PDZ" evidence="3">
    <location>
        <begin position="238"/>
        <end position="313"/>
    </location>
</feature>
<dbReference type="SMART" id="SM00228">
    <property type="entry name" value="PDZ"/>
    <property type="match status" value="1"/>
</dbReference>
<name>A0ABP6QAE1_9ACTN</name>
<evidence type="ECO:0000259" key="3">
    <source>
        <dbReference type="PROSITE" id="PS50106"/>
    </source>
</evidence>
<dbReference type="InterPro" id="IPR009003">
    <property type="entry name" value="Peptidase_S1_PA"/>
</dbReference>
<dbReference type="PANTHER" id="PTHR43343:SF3">
    <property type="entry name" value="PROTEASE DO-LIKE 8, CHLOROPLASTIC"/>
    <property type="match status" value="1"/>
</dbReference>
<organism evidence="4 5">
    <name type="scientific">Actinocorallia longicatena</name>
    <dbReference type="NCBI Taxonomy" id="111803"/>
    <lineage>
        <taxon>Bacteria</taxon>
        <taxon>Bacillati</taxon>
        <taxon>Actinomycetota</taxon>
        <taxon>Actinomycetes</taxon>
        <taxon>Streptosporangiales</taxon>
        <taxon>Thermomonosporaceae</taxon>
        <taxon>Actinocorallia</taxon>
    </lineage>
</organism>
<dbReference type="RefSeq" id="WP_344829541.1">
    <property type="nucleotide sequence ID" value="NZ_BAAAUV010000008.1"/>
</dbReference>
<dbReference type="InterPro" id="IPR001478">
    <property type="entry name" value="PDZ"/>
</dbReference>
<keyword evidence="5" id="KW-1185">Reference proteome</keyword>
<dbReference type="SUPFAM" id="SSF50156">
    <property type="entry name" value="PDZ domain-like"/>
    <property type="match status" value="1"/>
</dbReference>
<dbReference type="PANTHER" id="PTHR43343">
    <property type="entry name" value="PEPTIDASE S12"/>
    <property type="match status" value="1"/>
</dbReference>
<evidence type="ECO:0000256" key="2">
    <source>
        <dbReference type="ARBA" id="ARBA00022801"/>
    </source>
</evidence>
<keyword evidence="2" id="KW-0378">Hydrolase</keyword>
<dbReference type="SUPFAM" id="SSF50494">
    <property type="entry name" value="Trypsin-like serine proteases"/>
    <property type="match status" value="1"/>
</dbReference>
<dbReference type="Pfam" id="PF13365">
    <property type="entry name" value="Trypsin_2"/>
    <property type="match status" value="1"/>
</dbReference>
<dbReference type="Proteomes" id="UP001501237">
    <property type="component" value="Unassembled WGS sequence"/>
</dbReference>
<dbReference type="Gene3D" id="2.40.10.120">
    <property type="match status" value="1"/>
</dbReference>
<sequence length="341" mass="33421">MAATGLVALLAGCGSSSRDVTSVAATLGGDAASTVTGMEDANVQVVQAVLPSVVQIDTDLGEGSGIVYDTDGNIVTNAHVVAGAKEFQVRPSSGGKPLKATLVGQFQAGDLAVVKVDPAAKLPPARFGDSAQLKVGQLVLAMGSPLGLSGSVTNGIVSAIGRTVSSQREGAFPGATIASAVQTSAAINPGNSGGALVRMNGEIVGIPTLAAGTRAGSLADGIGFAIPSDTVKNIAPQLIADGKVTNSGRAALGATIAQTFVSNGESNGVAVVSVVPGGAAAKAGMKDGDVVTAVNGEPTPTTTALAEALAPLKPGQTIKVDILRNGRKQTLEITLGELPGS</sequence>
<reference evidence="5" key="1">
    <citation type="journal article" date="2019" name="Int. J. Syst. Evol. Microbiol.">
        <title>The Global Catalogue of Microorganisms (GCM) 10K type strain sequencing project: providing services to taxonomists for standard genome sequencing and annotation.</title>
        <authorList>
            <consortium name="The Broad Institute Genomics Platform"/>
            <consortium name="The Broad Institute Genome Sequencing Center for Infectious Disease"/>
            <person name="Wu L."/>
            <person name="Ma J."/>
        </authorList>
    </citation>
    <scope>NUCLEOTIDE SEQUENCE [LARGE SCALE GENOMIC DNA]</scope>
    <source>
        <strain evidence="5">JCM 9377</strain>
    </source>
</reference>
<dbReference type="EMBL" id="BAAAUV010000008">
    <property type="protein sequence ID" value="GAA3215363.1"/>
    <property type="molecule type" value="Genomic_DNA"/>
</dbReference>
<dbReference type="InterPro" id="IPR051201">
    <property type="entry name" value="Chloro_Bact_Ser_Proteases"/>
</dbReference>
<dbReference type="InterPro" id="IPR036034">
    <property type="entry name" value="PDZ_sf"/>
</dbReference>